<evidence type="ECO:0000313" key="2">
    <source>
        <dbReference type="Proteomes" id="UP000095767"/>
    </source>
</evidence>
<protein>
    <submittedName>
        <fullName evidence="1">Uncharacterized protein</fullName>
    </submittedName>
</protein>
<sequence length="367" mass="40670">MLRRVENGDYVLPISKTTPLSTSASSMSFEVLGFVESYSALGTCGFGQIRDRFMDKSGRVLSSVLMLSRSVKKVLAIAFVVDKFNILLDDGLVISGGFDVSVDIHCDDISCSELLTTDWRHHFLCQNIDGEVMIPFSTLLVQLKKKLQLQLTNEELDLYNLSAIDAEDENEELVLHHQQSKVFPTKPKHELEEVALHDYSLLFPTPWEYEVGPSTETHQCKRSYRCGALAAAVTGLETGDLSAATPLVLAAACALADSPSVLHDACTQSAEPCRRSDRLYEERCLGLFRGGESKFPSIKDRQVTVAVPKANFKFERVTEQEKTYKKDCCNIISSPCLCEMKKTLINEGKVPPAVGCLNAMELETCKP</sequence>
<dbReference type="EMBL" id="LWDX02016120">
    <property type="protein sequence ID" value="OEL34220.1"/>
    <property type="molecule type" value="Genomic_DNA"/>
</dbReference>
<evidence type="ECO:0000313" key="1">
    <source>
        <dbReference type="EMBL" id="OEL34220.1"/>
    </source>
</evidence>
<accession>A0A1E5WAE7</accession>
<organism evidence="1 2">
    <name type="scientific">Dichanthelium oligosanthes</name>
    <dbReference type="NCBI Taxonomy" id="888268"/>
    <lineage>
        <taxon>Eukaryota</taxon>
        <taxon>Viridiplantae</taxon>
        <taxon>Streptophyta</taxon>
        <taxon>Embryophyta</taxon>
        <taxon>Tracheophyta</taxon>
        <taxon>Spermatophyta</taxon>
        <taxon>Magnoliopsida</taxon>
        <taxon>Liliopsida</taxon>
        <taxon>Poales</taxon>
        <taxon>Poaceae</taxon>
        <taxon>PACMAD clade</taxon>
        <taxon>Panicoideae</taxon>
        <taxon>Panicodae</taxon>
        <taxon>Paniceae</taxon>
        <taxon>Dichantheliinae</taxon>
        <taxon>Dichanthelium</taxon>
    </lineage>
</organism>
<dbReference type="OrthoDB" id="696610at2759"/>
<gene>
    <name evidence="1" type="ORF">BAE44_0004763</name>
</gene>
<keyword evidence="2" id="KW-1185">Reference proteome</keyword>
<name>A0A1E5WAE7_9POAL</name>
<proteinExistence type="predicted"/>
<dbReference type="AlphaFoldDB" id="A0A1E5WAE7"/>
<reference evidence="1 2" key="1">
    <citation type="submission" date="2016-09" db="EMBL/GenBank/DDBJ databases">
        <title>The draft genome of Dichanthelium oligosanthes: A C3 panicoid grass species.</title>
        <authorList>
            <person name="Studer A.J."/>
            <person name="Schnable J.C."/>
            <person name="Brutnell T.P."/>
        </authorList>
    </citation>
    <scope>NUCLEOTIDE SEQUENCE [LARGE SCALE GENOMIC DNA]</scope>
    <source>
        <strain evidence="2">cv. Kellogg 1175</strain>
        <tissue evidence="1">Leaf</tissue>
    </source>
</reference>
<dbReference type="Proteomes" id="UP000095767">
    <property type="component" value="Unassembled WGS sequence"/>
</dbReference>
<comment type="caution">
    <text evidence="1">The sequence shown here is derived from an EMBL/GenBank/DDBJ whole genome shotgun (WGS) entry which is preliminary data.</text>
</comment>